<gene>
    <name evidence="7" type="ORF">EDC38_2603</name>
</gene>
<sequence>MEALILGLLLFLGTHSIGLVARPWRNHMVNRLGETPWKLLYTVVSLVGFILIIWGYGQARAEPMWLWQSPVWTRHLAALLTLPAFILLVAAYVPGNRLKARVGHPMVLGVKFWAIAHLISNGTLADLLLFGGFLGWAVVAFIVLRRRDRADGKVPVVGGFSRDVITWVVGLVAWAAFALYLHGILIGVRPFG</sequence>
<keyword evidence="2 5" id="KW-0812">Transmembrane</keyword>
<proteinExistence type="predicted"/>
<evidence type="ECO:0000313" key="7">
    <source>
        <dbReference type="EMBL" id="ROQ18378.1"/>
    </source>
</evidence>
<evidence type="ECO:0000256" key="5">
    <source>
        <dbReference type="SAM" id="Phobius"/>
    </source>
</evidence>
<dbReference type="EMBL" id="RJUK01000002">
    <property type="protein sequence ID" value="ROQ18378.1"/>
    <property type="molecule type" value="Genomic_DNA"/>
</dbReference>
<organism evidence="7 8">
    <name type="scientific">Marinimicrobium koreense</name>
    <dbReference type="NCBI Taxonomy" id="306545"/>
    <lineage>
        <taxon>Bacteria</taxon>
        <taxon>Pseudomonadati</taxon>
        <taxon>Pseudomonadota</taxon>
        <taxon>Gammaproteobacteria</taxon>
        <taxon>Cellvibrionales</taxon>
        <taxon>Cellvibrionaceae</taxon>
        <taxon>Marinimicrobium</taxon>
    </lineage>
</organism>
<accession>A0A3N1NT69</accession>
<feature type="transmembrane region" description="Helical" evidence="5">
    <location>
        <begin position="37"/>
        <end position="56"/>
    </location>
</feature>
<dbReference type="Proteomes" id="UP000273643">
    <property type="component" value="Unassembled WGS sequence"/>
</dbReference>
<comment type="subcellular location">
    <subcellularLocation>
        <location evidence="1">Membrane</location>
        <topology evidence="1">Multi-pass membrane protein</topology>
    </subcellularLocation>
</comment>
<dbReference type="RefSeq" id="WP_123639020.1">
    <property type="nucleotide sequence ID" value="NZ_JBHYFO010000011.1"/>
</dbReference>
<evidence type="ECO:0000256" key="2">
    <source>
        <dbReference type="ARBA" id="ARBA00022692"/>
    </source>
</evidence>
<evidence type="ECO:0000256" key="1">
    <source>
        <dbReference type="ARBA" id="ARBA00004141"/>
    </source>
</evidence>
<keyword evidence="4 5" id="KW-0472">Membrane</keyword>
<dbReference type="AlphaFoldDB" id="A0A3N1NT69"/>
<keyword evidence="8" id="KW-1185">Reference proteome</keyword>
<feature type="transmembrane region" description="Helical" evidence="5">
    <location>
        <begin position="164"/>
        <end position="188"/>
    </location>
</feature>
<evidence type="ECO:0000256" key="3">
    <source>
        <dbReference type="ARBA" id="ARBA00022989"/>
    </source>
</evidence>
<dbReference type="InterPro" id="IPR009915">
    <property type="entry name" value="NnrU_dom"/>
</dbReference>
<protein>
    <submittedName>
        <fullName evidence="7">Putative membrane protein</fullName>
    </submittedName>
</protein>
<keyword evidence="3 5" id="KW-1133">Transmembrane helix</keyword>
<name>A0A3N1NT69_9GAMM</name>
<dbReference type="Pfam" id="PF07298">
    <property type="entry name" value="NnrU"/>
    <property type="match status" value="1"/>
</dbReference>
<evidence type="ECO:0000256" key="4">
    <source>
        <dbReference type="ARBA" id="ARBA00023136"/>
    </source>
</evidence>
<reference evidence="7 8" key="1">
    <citation type="submission" date="2018-11" db="EMBL/GenBank/DDBJ databases">
        <title>Genomic Encyclopedia of Type Strains, Phase IV (KMG-IV): sequencing the most valuable type-strain genomes for metagenomic binning, comparative biology and taxonomic classification.</title>
        <authorList>
            <person name="Goeker M."/>
        </authorList>
    </citation>
    <scope>NUCLEOTIDE SEQUENCE [LARGE SCALE GENOMIC DNA]</scope>
    <source>
        <strain evidence="7 8">DSM 16974</strain>
    </source>
</reference>
<evidence type="ECO:0000313" key="8">
    <source>
        <dbReference type="Proteomes" id="UP000273643"/>
    </source>
</evidence>
<dbReference type="OrthoDB" id="5293641at2"/>
<feature type="transmembrane region" description="Helical" evidence="5">
    <location>
        <begin position="114"/>
        <end position="144"/>
    </location>
</feature>
<evidence type="ECO:0000259" key="6">
    <source>
        <dbReference type="Pfam" id="PF07298"/>
    </source>
</evidence>
<comment type="caution">
    <text evidence="7">The sequence shown here is derived from an EMBL/GenBank/DDBJ whole genome shotgun (WGS) entry which is preliminary data.</text>
</comment>
<dbReference type="GO" id="GO:0016020">
    <property type="term" value="C:membrane"/>
    <property type="evidence" value="ECO:0007669"/>
    <property type="project" value="UniProtKB-SubCell"/>
</dbReference>
<feature type="transmembrane region" description="Helical" evidence="5">
    <location>
        <begin position="76"/>
        <end position="94"/>
    </location>
</feature>
<feature type="domain" description="NnrU" evidence="6">
    <location>
        <begin position="4"/>
        <end position="190"/>
    </location>
</feature>